<feature type="domain" description="PAS" evidence="10">
    <location>
        <begin position="299"/>
        <end position="353"/>
    </location>
</feature>
<sequence length="614" mass="66914">MADYGLLFWSLGAALALSLLVLVFVLVRLRSVARDRERLRAESRLLENAAPQGTLLLDSPDPDAASVLRANRAAAGMLGGAPEDLAGRPLRDVLPADGFDGPVELPREDGSVRSLDAQLVPDESGVAALILTDRSVLRGVEADLASLESRYREVLSRVPLLLYTTDLSSGETTLDGAWLDGLPGTPDFPVHPEDAADLERFRTSFAARPKEEDDGGDGGEVGPEEGYIEYRFRTASGEALILREEVRVAPGEGDGTPGVVRGLVRDVTWLREAERGLRQAEGLRRATLAAASSVSGGGFAVRSEGRLFEVDGTLAQILGESPERISGRSVFDFVPEDAERAVRSGMRLTDRGEDEPRTRMTWKRADGEPVEVEVAASPARYRDAAAAVVYLRDVTAEERRRAGERARYEELRRQNAALLRSVRSAIRDLGSDLRQLRGTLRSEAGTTGRVEALLAKLESLDAVFRDEFERATVDLSELARSAAERLRRTASRRDVDVIVAGGLVVEGDRETLAETVGILFENAWRAASRSPRPRLVFGRVEREAAPREVPVFFLRDNGPGFDMAEAGAAFEPLSPSDEPYARLYAAEQGVERHGGRLWLGSEAGRGTTVYFTLR</sequence>
<feature type="domain" description="Histidine kinase" evidence="9">
    <location>
        <begin position="417"/>
        <end position="614"/>
    </location>
</feature>
<dbReference type="HOGENOM" id="CLU_000445_114_71_11"/>
<dbReference type="GO" id="GO:0007234">
    <property type="term" value="P:osmosensory signaling via phosphorelay pathway"/>
    <property type="evidence" value="ECO:0007669"/>
    <property type="project" value="TreeGrafter"/>
</dbReference>
<evidence type="ECO:0000256" key="6">
    <source>
        <dbReference type="ARBA" id="ARBA00039401"/>
    </source>
</evidence>
<dbReference type="InterPro" id="IPR036890">
    <property type="entry name" value="HATPase_C_sf"/>
</dbReference>
<dbReference type="InterPro" id="IPR000014">
    <property type="entry name" value="PAS"/>
</dbReference>
<keyword evidence="3" id="KW-0808">Transferase</keyword>
<keyword evidence="8" id="KW-0812">Transmembrane</keyword>
<evidence type="ECO:0000256" key="8">
    <source>
        <dbReference type="SAM" id="Phobius"/>
    </source>
</evidence>
<dbReference type="PANTHER" id="PTHR42878:SF15">
    <property type="entry name" value="BACTERIOPHYTOCHROME"/>
    <property type="match status" value="1"/>
</dbReference>
<dbReference type="InterPro" id="IPR050351">
    <property type="entry name" value="BphY/WalK/GraS-like"/>
</dbReference>
<feature type="transmembrane region" description="Helical" evidence="8">
    <location>
        <begin position="6"/>
        <end position="29"/>
    </location>
</feature>
<feature type="coiled-coil region" evidence="7">
    <location>
        <begin position="394"/>
        <end position="428"/>
    </location>
</feature>
<evidence type="ECO:0000256" key="7">
    <source>
        <dbReference type="SAM" id="Coils"/>
    </source>
</evidence>
<dbReference type="InterPro" id="IPR013767">
    <property type="entry name" value="PAS_fold"/>
</dbReference>
<dbReference type="GO" id="GO:0016020">
    <property type="term" value="C:membrane"/>
    <property type="evidence" value="ECO:0007669"/>
    <property type="project" value="UniProtKB-SubCell"/>
</dbReference>
<dbReference type="GO" id="GO:0006355">
    <property type="term" value="P:regulation of DNA-templated transcription"/>
    <property type="evidence" value="ECO:0007669"/>
    <property type="project" value="InterPro"/>
</dbReference>
<dbReference type="GO" id="GO:0000156">
    <property type="term" value="F:phosphorelay response regulator activity"/>
    <property type="evidence" value="ECO:0007669"/>
    <property type="project" value="TreeGrafter"/>
</dbReference>
<evidence type="ECO:0000313" key="12">
    <source>
        <dbReference type="EMBL" id="MDX5892571.1"/>
    </source>
</evidence>
<keyword evidence="8" id="KW-1133">Transmembrane helix</keyword>
<dbReference type="Proteomes" id="UP001281130">
    <property type="component" value="Unassembled WGS sequence"/>
</dbReference>
<protein>
    <recommendedName>
        <fullName evidence="6">Sensor-like histidine kinase SenX3</fullName>
        <ecNumber evidence="2">2.7.13.3</ecNumber>
    </recommendedName>
</protein>
<dbReference type="InterPro" id="IPR003594">
    <property type="entry name" value="HATPase_dom"/>
</dbReference>
<dbReference type="SMART" id="SM00091">
    <property type="entry name" value="PAS"/>
    <property type="match status" value="2"/>
</dbReference>
<dbReference type="Pfam" id="PF02518">
    <property type="entry name" value="HATPase_c"/>
    <property type="match status" value="1"/>
</dbReference>
<evidence type="ECO:0000256" key="1">
    <source>
        <dbReference type="ARBA" id="ARBA00000085"/>
    </source>
</evidence>
<reference evidence="11 13" key="1">
    <citation type="submission" date="2014-03" db="EMBL/GenBank/DDBJ databases">
        <title>Complete genome sequence of the Radio-Resistant Rubrobacter radiotolerans RSPS-4.</title>
        <authorList>
            <person name="Egas C.C."/>
            <person name="Barroso C.C."/>
            <person name="Froufe H.J.C."/>
            <person name="Pacheco J.J."/>
            <person name="Albuquerque L.L."/>
            <person name="da Costa M.M.S."/>
        </authorList>
    </citation>
    <scope>NUCLEOTIDE SEQUENCE [LARGE SCALE GENOMIC DNA]</scope>
    <source>
        <strain evidence="11 13">RSPS-4</strain>
    </source>
</reference>
<evidence type="ECO:0000259" key="10">
    <source>
        <dbReference type="PROSITE" id="PS50112"/>
    </source>
</evidence>
<evidence type="ECO:0000256" key="5">
    <source>
        <dbReference type="ARBA" id="ARBA00023136"/>
    </source>
</evidence>
<dbReference type="SUPFAM" id="SSF55785">
    <property type="entry name" value="PYP-like sensor domain (PAS domain)"/>
    <property type="match status" value="2"/>
</dbReference>
<dbReference type="Pfam" id="PF00989">
    <property type="entry name" value="PAS"/>
    <property type="match status" value="1"/>
</dbReference>
<dbReference type="KEGG" id="rrd:RradSPS_2649"/>
<evidence type="ECO:0000259" key="9">
    <source>
        <dbReference type="PROSITE" id="PS50109"/>
    </source>
</evidence>
<dbReference type="AlphaFoldDB" id="A0A023X637"/>
<evidence type="ECO:0000256" key="3">
    <source>
        <dbReference type="ARBA" id="ARBA00022679"/>
    </source>
</evidence>
<dbReference type="CDD" id="cd00130">
    <property type="entry name" value="PAS"/>
    <property type="match status" value="1"/>
</dbReference>
<evidence type="ECO:0000313" key="13">
    <source>
        <dbReference type="Proteomes" id="UP000025229"/>
    </source>
</evidence>
<accession>A0A023X637</accession>
<dbReference type="NCBIfam" id="TIGR00229">
    <property type="entry name" value="sensory_box"/>
    <property type="match status" value="1"/>
</dbReference>
<name>A0A023X637_RUBRA</name>
<gene>
    <name evidence="11" type="ORF">RradSPS_2649</name>
    <name evidence="12" type="ORF">SIL72_00880</name>
</gene>
<reference evidence="12" key="2">
    <citation type="submission" date="2023-11" db="EMBL/GenBank/DDBJ databases">
        <title>MicrobeMod: A computational toolkit for identifying prokaryotic methylation and restriction-modification with nanopore sequencing.</title>
        <authorList>
            <person name="Crits-Christoph A."/>
            <person name="Kang S.C."/>
            <person name="Lee H."/>
            <person name="Ostrov N."/>
        </authorList>
    </citation>
    <scope>NUCLEOTIDE SEQUENCE</scope>
    <source>
        <strain evidence="12">ATCC 51242</strain>
    </source>
</reference>
<evidence type="ECO:0000256" key="4">
    <source>
        <dbReference type="ARBA" id="ARBA00022777"/>
    </source>
</evidence>
<proteinExistence type="predicted"/>
<dbReference type="InterPro" id="IPR005467">
    <property type="entry name" value="His_kinase_dom"/>
</dbReference>
<dbReference type="Gene3D" id="3.30.450.20">
    <property type="entry name" value="PAS domain"/>
    <property type="match status" value="2"/>
</dbReference>
<keyword evidence="7" id="KW-0175">Coiled coil</keyword>
<evidence type="ECO:0000256" key="2">
    <source>
        <dbReference type="ARBA" id="ARBA00012438"/>
    </source>
</evidence>
<keyword evidence="5 8" id="KW-0472">Membrane</keyword>
<keyword evidence="4" id="KW-0418">Kinase</keyword>
<dbReference type="Gene3D" id="3.30.565.10">
    <property type="entry name" value="Histidine kinase-like ATPase, C-terminal domain"/>
    <property type="match status" value="1"/>
</dbReference>
<comment type="catalytic activity">
    <reaction evidence="1">
        <text>ATP + protein L-histidine = ADP + protein N-phospho-L-histidine.</text>
        <dbReference type="EC" id="2.7.13.3"/>
    </reaction>
</comment>
<dbReference type="EMBL" id="JAWXXX010000001">
    <property type="protein sequence ID" value="MDX5892571.1"/>
    <property type="molecule type" value="Genomic_DNA"/>
</dbReference>
<dbReference type="GO" id="GO:0004673">
    <property type="term" value="F:protein histidine kinase activity"/>
    <property type="evidence" value="ECO:0007669"/>
    <property type="project" value="UniProtKB-EC"/>
</dbReference>
<dbReference type="RefSeq" id="WP_038683249.1">
    <property type="nucleotide sequence ID" value="NZ_CP007514.1"/>
</dbReference>
<dbReference type="InterPro" id="IPR035965">
    <property type="entry name" value="PAS-like_dom_sf"/>
</dbReference>
<dbReference type="GO" id="GO:0030295">
    <property type="term" value="F:protein kinase activator activity"/>
    <property type="evidence" value="ECO:0007669"/>
    <property type="project" value="TreeGrafter"/>
</dbReference>
<dbReference type="EMBL" id="CP007514">
    <property type="protein sequence ID" value="AHY47932.1"/>
    <property type="molecule type" value="Genomic_DNA"/>
</dbReference>
<dbReference type="EC" id="2.7.13.3" evidence="2"/>
<dbReference type="PROSITE" id="PS50112">
    <property type="entry name" value="PAS"/>
    <property type="match status" value="1"/>
</dbReference>
<dbReference type="STRING" id="42256.RradSPS_2649"/>
<dbReference type="eggNOG" id="COG4251">
    <property type="taxonomic scope" value="Bacteria"/>
</dbReference>
<dbReference type="eggNOG" id="COG2202">
    <property type="taxonomic scope" value="Bacteria"/>
</dbReference>
<dbReference type="PROSITE" id="PS50109">
    <property type="entry name" value="HIS_KIN"/>
    <property type="match status" value="1"/>
</dbReference>
<dbReference type="PANTHER" id="PTHR42878">
    <property type="entry name" value="TWO-COMPONENT HISTIDINE KINASE"/>
    <property type="match status" value="1"/>
</dbReference>
<evidence type="ECO:0000313" key="11">
    <source>
        <dbReference type="EMBL" id="AHY47932.1"/>
    </source>
</evidence>
<dbReference type="Pfam" id="PF13426">
    <property type="entry name" value="PAS_9"/>
    <property type="match status" value="1"/>
</dbReference>
<dbReference type="SUPFAM" id="SSF55874">
    <property type="entry name" value="ATPase domain of HSP90 chaperone/DNA topoisomerase II/histidine kinase"/>
    <property type="match status" value="1"/>
</dbReference>
<keyword evidence="13" id="KW-1185">Reference proteome</keyword>
<organism evidence="11 13">
    <name type="scientific">Rubrobacter radiotolerans</name>
    <name type="common">Arthrobacter radiotolerans</name>
    <dbReference type="NCBI Taxonomy" id="42256"/>
    <lineage>
        <taxon>Bacteria</taxon>
        <taxon>Bacillati</taxon>
        <taxon>Actinomycetota</taxon>
        <taxon>Rubrobacteria</taxon>
        <taxon>Rubrobacterales</taxon>
        <taxon>Rubrobacteraceae</taxon>
        <taxon>Rubrobacter</taxon>
    </lineage>
</organism>
<dbReference type="Proteomes" id="UP000025229">
    <property type="component" value="Chromosome"/>
</dbReference>